<feature type="transmembrane region" description="Helical" evidence="1">
    <location>
        <begin position="43"/>
        <end position="63"/>
    </location>
</feature>
<dbReference type="EMBL" id="MU151237">
    <property type="protein sequence ID" value="KAF9446614.1"/>
    <property type="molecule type" value="Genomic_DNA"/>
</dbReference>
<sequence>MTPGGTGMEVPLTRQPKLRISLLDPKSADIGISAKPQTKRITFILHLVFPLFFLPMCSTYSFLMGTLCINGAPPIPTRRDVYLRCSSWEATVSTSLQLCSTDNVTC</sequence>
<protein>
    <submittedName>
        <fullName evidence="2">Uncharacterized protein</fullName>
    </submittedName>
</protein>
<evidence type="ECO:0000256" key="1">
    <source>
        <dbReference type="SAM" id="Phobius"/>
    </source>
</evidence>
<keyword evidence="1" id="KW-1133">Transmembrane helix</keyword>
<comment type="caution">
    <text evidence="2">The sequence shown here is derived from an EMBL/GenBank/DDBJ whole genome shotgun (WGS) entry which is preliminary data.</text>
</comment>
<proteinExistence type="predicted"/>
<accession>A0A9P5X8T6</accession>
<evidence type="ECO:0000313" key="3">
    <source>
        <dbReference type="Proteomes" id="UP000807342"/>
    </source>
</evidence>
<name>A0A9P5X8T6_9AGAR</name>
<keyword evidence="1" id="KW-0812">Transmembrane</keyword>
<evidence type="ECO:0000313" key="2">
    <source>
        <dbReference type="EMBL" id="KAF9446614.1"/>
    </source>
</evidence>
<reference evidence="2" key="1">
    <citation type="submission" date="2020-11" db="EMBL/GenBank/DDBJ databases">
        <authorList>
            <consortium name="DOE Joint Genome Institute"/>
            <person name="Ahrendt S."/>
            <person name="Riley R."/>
            <person name="Andreopoulos W."/>
            <person name="Labutti K."/>
            <person name="Pangilinan J."/>
            <person name="Ruiz-Duenas F.J."/>
            <person name="Barrasa J.M."/>
            <person name="Sanchez-Garcia M."/>
            <person name="Camarero S."/>
            <person name="Miyauchi S."/>
            <person name="Serrano A."/>
            <person name="Linde D."/>
            <person name="Babiker R."/>
            <person name="Drula E."/>
            <person name="Ayuso-Fernandez I."/>
            <person name="Pacheco R."/>
            <person name="Padilla G."/>
            <person name="Ferreira P."/>
            <person name="Barriuso J."/>
            <person name="Kellner H."/>
            <person name="Castanera R."/>
            <person name="Alfaro M."/>
            <person name="Ramirez L."/>
            <person name="Pisabarro A.G."/>
            <person name="Kuo A."/>
            <person name="Tritt A."/>
            <person name="Lipzen A."/>
            <person name="He G."/>
            <person name="Yan M."/>
            <person name="Ng V."/>
            <person name="Cullen D."/>
            <person name="Martin F."/>
            <person name="Rosso M.-N."/>
            <person name="Henrissat B."/>
            <person name="Hibbett D."/>
            <person name="Martinez A.T."/>
            <person name="Grigoriev I.V."/>
        </authorList>
    </citation>
    <scope>NUCLEOTIDE SEQUENCE</scope>
    <source>
        <strain evidence="2">MF-IS2</strain>
    </source>
</reference>
<gene>
    <name evidence="2" type="ORF">P691DRAFT_803662</name>
</gene>
<keyword evidence="3" id="KW-1185">Reference proteome</keyword>
<dbReference type="AlphaFoldDB" id="A0A9P5X8T6"/>
<dbReference type="Proteomes" id="UP000807342">
    <property type="component" value="Unassembled WGS sequence"/>
</dbReference>
<keyword evidence="1" id="KW-0472">Membrane</keyword>
<organism evidence="2 3">
    <name type="scientific">Macrolepiota fuliginosa MF-IS2</name>
    <dbReference type="NCBI Taxonomy" id="1400762"/>
    <lineage>
        <taxon>Eukaryota</taxon>
        <taxon>Fungi</taxon>
        <taxon>Dikarya</taxon>
        <taxon>Basidiomycota</taxon>
        <taxon>Agaricomycotina</taxon>
        <taxon>Agaricomycetes</taxon>
        <taxon>Agaricomycetidae</taxon>
        <taxon>Agaricales</taxon>
        <taxon>Agaricineae</taxon>
        <taxon>Agaricaceae</taxon>
        <taxon>Macrolepiota</taxon>
    </lineage>
</organism>